<reference evidence="3 4" key="1">
    <citation type="submission" date="2019-09" db="EMBL/GenBank/DDBJ databases">
        <authorList>
            <person name="Cremers G."/>
        </authorList>
    </citation>
    <scope>NUCLEOTIDE SEQUENCE [LARGE SCALE GENOMIC DNA]</scope>
    <source>
        <strain evidence="3">4A</strain>
    </source>
</reference>
<dbReference type="RefSeq" id="WP_142659725.1">
    <property type="nucleotide sequence ID" value="NZ_CABFVA020000031.1"/>
</dbReference>
<gene>
    <name evidence="3" type="ORF">MAMT_00811</name>
</gene>
<evidence type="ECO:0000313" key="3">
    <source>
        <dbReference type="EMBL" id="VVM05810.1"/>
    </source>
</evidence>
<dbReference type="CDD" id="cd02440">
    <property type="entry name" value="AdoMet_MTases"/>
    <property type="match status" value="1"/>
</dbReference>
<dbReference type="InterPro" id="IPR029063">
    <property type="entry name" value="SAM-dependent_MTases_sf"/>
</dbReference>
<keyword evidence="3" id="KW-0489">Methyltransferase</keyword>
<dbReference type="GO" id="GO:0008757">
    <property type="term" value="F:S-adenosylmethionine-dependent methyltransferase activity"/>
    <property type="evidence" value="ECO:0007669"/>
    <property type="project" value="InterPro"/>
</dbReference>
<dbReference type="Pfam" id="PF08241">
    <property type="entry name" value="Methyltransf_11"/>
    <property type="match status" value="1"/>
</dbReference>
<dbReference type="InterPro" id="IPR013216">
    <property type="entry name" value="Methyltransf_11"/>
</dbReference>
<accession>A0A5E6MBX7</accession>
<dbReference type="Gene3D" id="3.40.50.150">
    <property type="entry name" value="Vaccinia Virus protein VP39"/>
    <property type="match status" value="1"/>
</dbReference>
<dbReference type="OrthoDB" id="9791837at2"/>
<evidence type="ECO:0000259" key="2">
    <source>
        <dbReference type="Pfam" id="PF08241"/>
    </source>
</evidence>
<dbReference type="GO" id="GO:0032259">
    <property type="term" value="P:methylation"/>
    <property type="evidence" value="ECO:0007669"/>
    <property type="project" value="UniProtKB-KW"/>
</dbReference>
<proteinExistence type="predicted"/>
<protein>
    <submittedName>
        <fullName evidence="3">Glycine/sarcosine/dimethylglycine N-methyltransferase</fullName>
        <ecNumber evidence="3">2.1.1.156</ecNumber>
    </submittedName>
</protein>
<feature type="domain" description="Methyltransferase type 11" evidence="2">
    <location>
        <begin position="117"/>
        <end position="213"/>
    </location>
</feature>
<dbReference type="PANTHER" id="PTHR44068">
    <property type="entry name" value="ZGC:194242"/>
    <property type="match status" value="1"/>
</dbReference>
<dbReference type="Proteomes" id="UP000334923">
    <property type="component" value="Unassembled WGS sequence"/>
</dbReference>
<dbReference type="EMBL" id="CABFVA020000031">
    <property type="protein sequence ID" value="VVM05810.1"/>
    <property type="molecule type" value="Genomic_DNA"/>
</dbReference>
<dbReference type="AlphaFoldDB" id="A0A5E6MBX7"/>
<evidence type="ECO:0000313" key="4">
    <source>
        <dbReference type="Proteomes" id="UP000334923"/>
    </source>
</evidence>
<dbReference type="EC" id="2.1.1.156" evidence="3"/>
<dbReference type="SUPFAM" id="SSF53335">
    <property type="entry name" value="S-adenosyl-L-methionine-dependent methyltransferases"/>
    <property type="match status" value="1"/>
</dbReference>
<dbReference type="InterPro" id="IPR050447">
    <property type="entry name" value="Erg6_SMT_methyltransf"/>
</dbReference>
<name>A0A5E6MBX7_9BACT</name>
<sequence>MAFVSTLLLVIATIAGLFAAYNLFHYLLFLLVTHPKSADEIGHELNEFEQRQLVEWIPKPGDLLKHDDQNHTYDDVFRLYLGENENYCTCVFPPTLLSHPYSAVYSLLAPVPGMRLLDLGCGSGAAARYLARRGNVQILCVTNSPAQADICRRQGKSSQDRVHATVADFDRLDLPEKTFDAIYSLESIGYTKDLDAWLARCWRLLKPGGHLLILSPGSLDACRRERDYRNVTAFFENWHYNFFGANLLVFKLRRLGFDPIRYRQLPFCAWGLTWSFIRRLLLWKLRLRMRTMVQLEQIIWSTSKVFVFGNAYNIVLARRPLAAPSSGSDQQPGATLHPADG</sequence>
<organism evidence="3 4">
    <name type="scientific">Methylacidimicrobium tartarophylax</name>
    <dbReference type="NCBI Taxonomy" id="1041768"/>
    <lineage>
        <taxon>Bacteria</taxon>
        <taxon>Pseudomonadati</taxon>
        <taxon>Verrucomicrobiota</taxon>
        <taxon>Methylacidimicrobium</taxon>
    </lineage>
</organism>
<keyword evidence="1 3" id="KW-0808">Transferase</keyword>
<keyword evidence="4" id="KW-1185">Reference proteome</keyword>
<dbReference type="PANTHER" id="PTHR44068:SF11">
    <property type="entry name" value="GERANYL DIPHOSPHATE 2-C-METHYLTRANSFERASE"/>
    <property type="match status" value="1"/>
</dbReference>
<evidence type="ECO:0000256" key="1">
    <source>
        <dbReference type="ARBA" id="ARBA00022679"/>
    </source>
</evidence>